<reference evidence="5 6" key="1">
    <citation type="submission" date="2024-01" db="EMBL/GenBank/DDBJ databases">
        <title>The genome of the rayed Mediterranean limpet Patella caerulea (Linnaeus, 1758).</title>
        <authorList>
            <person name="Anh-Thu Weber A."/>
            <person name="Halstead-Nussloch G."/>
        </authorList>
    </citation>
    <scope>NUCLEOTIDE SEQUENCE [LARGE SCALE GENOMIC DNA]</scope>
    <source>
        <strain evidence="5">AATW-2023a</strain>
        <tissue evidence="5">Whole specimen</tissue>
    </source>
</reference>
<feature type="transmembrane region" description="Helical" evidence="3">
    <location>
        <begin position="646"/>
        <end position="668"/>
    </location>
</feature>
<dbReference type="GO" id="GO:0022857">
    <property type="term" value="F:transmembrane transporter activity"/>
    <property type="evidence" value="ECO:0007669"/>
    <property type="project" value="InterPro"/>
</dbReference>
<evidence type="ECO:0000313" key="5">
    <source>
        <dbReference type="EMBL" id="KAK6170825.1"/>
    </source>
</evidence>
<feature type="compositionally biased region" description="Polar residues" evidence="2">
    <location>
        <begin position="1019"/>
        <end position="1031"/>
    </location>
</feature>
<keyword evidence="6" id="KW-1185">Reference proteome</keyword>
<keyword evidence="3" id="KW-1133">Transmembrane helix</keyword>
<dbReference type="InterPro" id="IPR001036">
    <property type="entry name" value="Acrflvin-R"/>
</dbReference>
<feature type="compositionally biased region" description="Polar residues" evidence="2">
    <location>
        <begin position="87"/>
        <end position="114"/>
    </location>
</feature>
<evidence type="ECO:0000313" key="6">
    <source>
        <dbReference type="Proteomes" id="UP001347796"/>
    </source>
</evidence>
<feature type="transmembrane region" description="Helical" evidence="3">
    <location>
        <begin position="897"/>
        <end position="916"/>
    </location>
</feature>
<dbReference type="EMBL" id="JAZGQO010000014">
    <property type="protein sequence ID" value="KAK6170825.1"/>
    <property type="molecule type" value="Genomic_DNA"/>
</dbReference>
<feature type="compositionally biased region" description="Polar residues" evidence="2">
    <location>
        <begin position="28"/>
        <end position="48"/>
    </location>
</feature>
<protein>
    <recommendedName>
        <fullName evidence="4">SSD domain-containing protein</fullName>
    </recommendedName>
</protein>
<feature type="transmembrane region" description="Helical" evidence="3">
    <location>
        <begin position="555"/>
        <end position="581"/>
    </location>
</feature>
<feature type="compositionally biased region" description="Polar residues" evidence="2">
    <location>
        <begin position="1145"/>
        <end position="1158"/>
    </location>
</feature>
<feature type="transmembrane region" description="Helical" evidence="3">
    <location>
        <begin position="192"/>
        <end position="210"/>
    </location>
</feature>
<feature type="transmembrane region" description="Helical" evidence="3">
    <location>
        <begin position="936"/>
        <end position="954"/>
    </location>
</feature>
<feature type="transmembrane region" description="Helical" evidence="3">
    <location>
        <begin position="454"/>
        <end position="473"/>
    </location>
</feature>
<name>A0AAN8J6E0_PATCE</name>
<evidence type="ECO:0000256" key="3">
    <source>
        <dbReference type="SAM" id="Phobius"/>
    </source>
</evidence>
<keyword evidence="3" id="KW-0812">Transmembrane</keyword>
<sequence>MSFCKTTSPLLCVYRLNMDGNQSEFNMTKETMSSSTAPEGKDLNTNNKIHSDKRQDLESDASSINKDTLKGGESNDADLDTTKGKDINTNLRNCTDNQNKSNMTTETPTMSSRTAPEGKDLNTNDKIHSGKCQDEESDTTSTKKETNGESKDKDPDTQKRKNAKLCNCSEYYMRKVGIIFGRYGRVVATHPIVFIITPLILCGLFGLGLLNMSSESDIETLYVPINSRTASERTEINSLFQDKSDSNFYEQSLGVMNLYGDIIIKSRDNRDVLSLEVVDEIKNITSQLKKFSFEDGGLNFTYADVCAVRNGTCLINGEFILDDDFIKRYKGRNISYPKWTDPQGVPKDLSVYMKGSANASMVLKSVSSLYLKFNLRQKNISRSKKWETEFLEFISKMSTNLTDIAYSASSSLDRELNSNTGQDIFWFSISFTLLITYASVVASGGNCVSNRSHLARAGVLGVALAILASFGILSACGLKFVNIVGVMPFLALGVGVDSMFVIMSEWTEHHLKATTEDQMEATLKGCGGSITIASLTDVTAFFIGASSQFISIRNFCIYTGLALFISYFCHMTFFVGCLALQGRRVRANRHCLTCRKTEDKASMELAKKNRFSVFFCSGKIADKREDDESLFEKLPRICLTKTILEIVTKAVVIVVFLIYLSLSIWGVVNLKQGLILSNLISDTSYFNKYESWRSSDFETKFSISFTFENIDYLNEAQVNSMRHFMESVQRDSVVESNSLLCWYDQYDFSNVSQKQFIGNLKTFLTHRPYISNDVEFTSDGSAVKASRCYVFTVNLPDSTDQGNLMLRMRELADGSELDVFAYTPPFIFFEQYVVILPNTIQTVGIAVICMLVITIIFMPNPIMVVLVTLNMISILVGIFGFLYFWDLTLSSITMIHLIMSVGFSVDFSVHVCHGFISSDKDNKDDMVRDALKTSVAPVINGGLSSLIGICTLAGSQSYVFRSFFKIMVLVITFGLTHSMLLLPVILSLIGPTNDCNNKVGLLSSQIENKYISPTEMHKSNNLSGNPTTATKEQGCVKESFSTTSDAKEQTNKSPNRSQETSNIDAGLTPIESMDHESMATRNTKANSIEQGKESATYNTTTGAKLEDGVTSQVSQTTSPHVAENAQKQDSGNKSSGIAPEGIIPNVTSTTETQDSTNL</sequence>
<proteinExistence type="inferred from homology"/>
<dbReference type="SUPFAM" id="SSF82866">
    <property type="entry name" value="Multidrug efflux transporter AcrB transmembrane domain"/>
    <property type="match status" value="2"/>
</dbReference>
<dbReference type="PRINTS" id="PR00702">
    <property type="entry name" value="ACRIFLAVINRP"/>
</dbReference>
<dbReference type="PANTHER" id="PTHR10796">
    <property type="entry name" value="PATCHED-RELATED"/>
    <property type="match status" value="1"/>
</dbReference>
<dbReference type="Pfam" id="PF12349">
    <property type="entry name" value="Sterol-sensing"/>
    <property type="match status" value="1"/>
</dbReference>
<feature type="region of interest" description="Disordered" evidence="2">
    <location>
        <begin position="28"/>
        <end position="160"/>
    </location>
</feature>
<feature type="transmembrane region" description="Helical" evidence="3">
    <location>
        <begin position="424"/>
        <end position="442"/>
    </location>
</feature>
<comment type="caution">
    <text evidence="5">The sequence shown here is derived from an EMBL/GenBank/DDBJ whole genome shotgun (WGS) entry which is preliminary data.</text>
</comment>
<evidence type="ECO:0000256" key="1">
    <source>
        <dbReference type="ARBA" id="ARBA00005585"/>
    </source>
</evidence>
<organism evidence="5 6">
    <name type="scientific">Patella caerulea</name>
    <name type="common">Rayed Mediterranean limpet</name>
    <dbReference type="NCBI Taxonomy" id="87958"/>
    <lineage>
        <taxon>Eukaryota</taxon>
        <taxon>Metazoa</taxon>
        <taxon>Spiralia</taxon>
        <taxon>Lophotrochozoa</taxon>
        <taxon>Mollusca</taxon>
        <taxon>Gastropoda</taxon>
        <taxon>Patellogastropoda</taxon>
        <taxon>Patelloidea</taxon>
        <taxon>Patellidae</taxon>
        <taxon>Patella</taxon>
    </lineage>
</organism>
<dbReference type="AlphaFoldDB" id="A0AAN8J6E0"/>
<dbReference type="PANTHER" id="PTHR10796:SF92">
    <property type="entry name" value="PATCHED-RELATED, ISOFORM A"/>
    <property type="match status" value="1"/>
</dbReference>
<feature type="domain" description="SSD" evidence="4">
    <location>
        <begin position="423"/>
        <end position="580"/>
    </location>
</feature>
<dbReference type="GO" id="GO:0016020">
    <property type="term" value="C:membrane"/>
    <property type="evidence" value="ECO:0007669"/>
    <property type="project" value="InterPro"/>
</dbReference>
<feature type="transmembrane region" description="Helical" evidence="3">
    <location>
        <begin position="480"/>
        <end position="502"/>
    </location>
</feature>
<comment type="similarity">
    <text evidence="1">Belongs to the patched family.</text>
</comment>
<feature type="region of interest" description="Disordered" evidence="2">
    <location>
        <begin position="1015"/>
        <end position="1158"/>
    </location>
</feature>
<dbReference type="InterPro" id="IPR000731">
    <property type="entry name" value="SSD"/>
</dbReference>
<feature type="compositionally biased region" description="Basic and acidic residues" evidence="2">
    <location>
        <begin position="116"/>
        <end position="134"/>
    </location>
</feature>
<feature type="compositionally biased region" description="Basic and acidic residues" evidence="2">
    <location>
        <begin position="141"/>
        <end position="159"/>
    </location>
</feature>
<feature type="compositionally biased region" description="Polar residues" evidence="2">
    <location>
        <begin position="1079"/>
        <end position="1102"/>
    </location>
</feature>
<evidence type="ECO:0000256" key="2">
    <source>
        <dbReference type="SAM" id="MobiDB-lite"/>
    </source>
</evidence>
<feature type="compositionally biased region" description="Polar residues" evidence="2">
    <location>
        <begin position="1109"/>
        <end position="1135"/>
    </location>
</feature>
<evidence type="ECO:0000259" key="4">
    <source>
        <dbReference type="PROSITE" id="PS50156"/>
    </source>
</evidence>
<feature type="transmembrane region" description="Helical" evidence="3">
    <location>
        <begin position="862"/>
        <end position="885"/>
    </location>
</feature>
<accession>A0AAN8J6E0</accession>
<dbReference type="PROSITE" id="PS50156">
    <property type="entry name" value="SSD"/>
    <property type="match status" value="1"/>
</dbReference>
<feature type="transmembrane region" description="Helical" evidence="3">
    <location>
        <begin position="832"/>
        <end position="856"/>
    </location>
</feature>
<dbReference type="InterPro" id="IPR053958">
    <property type="entry name" value="HMGCR/SNAP/NPC1-like_SSD"/>
</dbReference>
<gene>
    <name evidence="5" type="ORF">SNE40_019126</name>
</gene>
<dbReference type="Gene3D" id="1.20.1640.10">
    <property type="entry name" value="Multidrug efflux transporter AcrB transmembrane domain"/>
    <property type="match status" value="2"/>
</dbReference>
<feature type="compositionally biased region" description="Polar residues" evidence="2">
    <location>
        <begin position="1051"/>
        <end position="1063"/>
    </location>
</feature>
<feature type="transmembrane region" description="Helical" evidence="3">
    <location>
        <begin position="966"/>
        <end position="989"/>
    </location>
</feature>
<dbReference type="Proteomes" id="UP001347796">
    <property type="component" value="Unassembled WGS sequence"/>
</dbReference>
<dbReference type="InterPro" id="IPR051697">
    <property type="entry name" value="Patched_domain-protein"/>
</dbReference>
<keyword evidence="3" id="KW-0472">Membrane</keyword>